<proteinExistence type="inferred from homology"/>
<dbReference type="InterPro" id="IPR035952">
    <property type="entry name" value="Rhomboid-like_sf"/>
</dbReference>
<evidence type="ECO:0000256" key="7">
    <source>
        <dbReference type="PROSITE-ProRule" id="PRU00339"/>
    </source>
</evidence>
<dbReference type="InterPro" id="IPR019734">
    <property type="entry name" value="TPR_rpt"/>
</dbReference>
<accession>A0ABM8HVK7</accession>
<dbReference type="PANTHER" id="PTHR43731:SF14">
    <property type="entry name" value="PRESENILIN-ASSOCIATED RHOMBOID-LIKE PROTEIN, MITOCHONDRIAL"/>
    <property type="match status" value="1"/>
</dbReference>
<evidence type="ECO:0000256" key="4">
    <source>
        <dbReference type="ARBA" id="ARBA00022801"/>
    </source>
</evidence>
<protein>
    <recommendedName>
        <fullName evidence="9">Peptidase S54 rhomboid domain-containing protein</fullName>
    </recommendedName>
</protein>
<reference evidence="10 11" key="1">
    <citation type="journal article" date="2016" name="C (Basel)">
        <title>Selective Growth of and Electricity Production by Marine Exoelectrogenic Bacteria in Self-Aggregated Hydrogel of Microbially Reduced Graphene Oxide.</title>
        <authorList>
            <person name="Yoshida N."/>
            <person name="Goto Y."/>
            <person name="Miyata Y."/>
        </authorList>
    </citation>
    <scope>NUCLEOTIDE SEQUENCE [LARGE SCALE GENOMIC DNA]</scope>
    <source>
        <strain evidence="10 11">NIT-T3</strain>
    </source>
</reference>
<sequence length="396" mass="42978">MLLPVGDTPNPRGTPWLNYLLIGVNVAVFLLVSLPMMMSRPDLSDPLLLEYLRALGARGAIPVDAVLEHVSAYDLAVFRYGYRPADPSLLTLFTSLFLHGGWLHLAGNMLFLGIFGDNVEHRLGRLNYLLAYLGAGIVATLFFSLFVPGSNIPLVGASGAISGVLGCYFIWFPRNRVKVFVFLFPILMNTFLVPARMVLGFYLVVDNLIPFLLTQGGGSGVAHGAHIGGFFGGLGLAWALERAPGLLERRRSQAAFRGQAGEGGNGEEPSLGGRITRLLGLGELPRAAALYESLPERAERLQVGDEAVLAIGEYLVSAGGYDRALAVFRRFIAERPRSPMLDRAFLGAGKALIHKPRCIPSAYQYFLAALDVAKSQELAEEARMHLRAIERLGEDG</sequence>
<evidence type="ECO:0000256" key="6">
    <source>
        <dbReference type="ARBA" id="ARBA00023136"/>
    </source>
</evidence>
<keyword evidence="11" id="KW-1185">Reference proteome</keyword>
<feature type="repeat" description="TPR" evidence="7">
    <location>
        <begin position="305"/>
        <end position="338"/>
    </location>
</feature>
<gene>
    <name evidence="10" type="ORF">DESUT3_30270</name>
</gene>
<name>A0ABM8HVK7_9BACT</name>
<feature type="transmembrane region" description="Helical" evidence="8">
    <location>
        <begin position="179"/>
        <end position="203"/>
    </location>
</feature>
<dbReference type="RefSeq" id="WP_221249347.1">
    <property type="nucleotide sequence ID" value="NZ_AP024355.1"/>
</dbReference>
<evidence type="ECO:0000256" key="1">
    <source>
        <dbReference type="ARBA" id="ARBA00004141"/>
    </source>
</evidence>
<evidence type="ECO:0000259" key="9">
    <source>
        <dbReference type="Pfam" id="PF01694"/>
    </source>
</evidence>
<evidence type="ECO:0000256" key="8">
    <source>
        <dbReference type="SAM" id="Phobius"/>
    </source>
</evidence>
<evidence type="ECO:0000256" key="3">
    <source>
        <dbReference type="ARBA" id="ARBA00022692"/>
    </source>
</evidence>
<evidence type="ECO:0000313" key="10">
    <source>
        <dbReference type="EMBL" id="BCR05958.1"/>
    </source>
</evidence>
<dbReference type="Proteomes" id="UP001319827">
    <property type="component" value="Chromosome"/>
</dbReference>
<comment type="subcellular location">
    <subcellularLocation>
        <location evidence="1">Membrane</location>
        <topology evidence="1">Multi-pass membrane protein</topology>
    </subcellularLocation>
</comment>
<keyword evidence="7" id="KW-0802">TPR repeat</keyword>
<feature type="transmembrane region" description="Helical" evidence="8">
    <location>
        <begin position="126"/>
        <end position="146"/>
    </location>
</feature>
<evidence type="ECO:0000256" key="2">
    <source>
        <dbReference type="ARBA" id="ARBA00009045"/>
    </source>
</evidence>
<dbReference type="Gene3D" id="1.20.1540.10">
    <property type="entry name" value="Rhomboid-like"/>
    <property type="match status" value="1"/>
</dbReference>
<keyword evidence="5 8" id="KW-1133">Transmembrane helix</keyword>
<comment type="similarity">
    <text evidence="2">Belongs to the peptidase S54 family.</text>
</comment>
<dbReference type="Gene3D" id="1.25.40.10">
    <property type="entry name" value="Tetratricopeptide repeat domain"/>
    <property type="match status" value="1"/>
</dbReference>
<feature type="transmembrane region" description="Helical" evidence="8">
    <location>
        <begin position="89"/>
        <end position="114"/>
    </location>
</feature>
<dbReference type="InterPro" id="IPR050925">
    <property type="entry name" value="Rhomboid_protease_S54"/>
</dbReference>
<keyword evidence="6 8" id="KW-0472">Membrane</keyword>
<keyword evidence="3 8" id="KW-0812">Transmembrane</keyword>
<keyword evidence="4" id="KW-0378">Hydrolase</keyword>
<feature type="transmembrane region" description="Helical" evidence="8">
    <location>
        <begin position="152"/>
        <end position="172"/>
    </location>
</feature>
<feature type="transmembrane region" description="Helical" evidence="8">
    <location>
        <begin position="223"/>
        <end position="240"/>
    </location>
</feature>
<dbReference type="EMBL" id="AP024355">
    <property type="protein sequence ID" value="BCR05958.1"/>
    <property type="molecule type" value="Genomic_DNA"/>
</dbReference>
<dbReference type="InterPro" id="IPR011990">
    <property type="entry name" value="TPR-like_helical_dom_sf"/>
</dbReference>
<evidence type="ECO:0000256" key="5">
    <source>
        <dbReference type="ARBA" id="ARBA00022989"/>
    </source>
</evidence>
<dbReference type="PANTHER" id="PTHR43731">
    <property type="entry name" value="RHOMBOID PROTEASE"/>
    <property type="match status" value="1"/>
</dbReference>
<feature type="transmembrane region" description="Helical" evidence="8">
    <location>
        <begin position="16"/>
        <end position="38"/>
    </location>
</feature>
<dbReference type="PROSITE" id="PS50005">
    <property type="entry name" value="TPR"/>
    <property type="match status" value="1"/>
</dbReference>
<dbReference type="Pfam" id="PF01694">
    <property type="entry name" value="Rhomboid"/>
    <property type="match status" value="1"/>
</dbReference>
<evidence type="ECO:0000313" key="11">
    <source>
        <dbReference type="Proteomes" id="UP001319827"/>
    </source>
</evidence>
<organism evidence="10 11">
    <name type="scientific">Desulfuromonas versatilis</name>
    <dbReference type="NCBI Taxonomy" id="2802975"/>
    <lineage>
        <taxon>Bacteria</taxon>
        <taxon>Pseudomonadati</taxon>
        <taxon>Thermodesulfobacteriota</taxon>
        <taxon>Desulfuromonadia</taxon>
        <taxon>Desulfuromonadales</taxon>
        <taxon>Desulfuromonadaceae</taxon>
        <taxon>Desulfuromonas</taxon>
    </lineage>
</organism>
<dbReference type="SUPFAM" id="SSF144091">
    <property type="entry name" value="Rhomboid-like"/>
    <property type="match status" value="1"/>
</dbReference>
<reference evidence="10 11" key="2">
    <citation type="journal article" date="2021" name="Int. J. Syst. Evol. Microbiol.">
        <title>Isolation and Polyphasic Characterization of Desulfuromonas versatilis sp. Nov., an Electrogenic Bacteria Capable of Versatile Metabolism Isolated from a Graphene Oxide-Reducing Enrichment Culture.</title>
        <authorList>
            <person name="Xie L."/>
            <person name="Yoshida N."/>
            <person name="Ishii S."/>
            <person name="Meng L."/>
        </authorList>
    </citation>
    <scope>NUCLEOTIDE SEQUENCE [LARGE SCALE GENOMIC DNA]</scope>
    <source>
        <strain evidence="10 11">NIT-T3</strain>
    </source>
</reference>
<feature type="domain" description="Peptidase S54 rhomboid" evidence="9">
    <location>
        <begin position="89"/>
        <end position="240"/>
    </location>
</feature>
<dbReference type="InterPro" id="IPR022764">
    <property type="entry name" value="Peptidase_S54_rhomboid_dom"/>
</dbReference>